<protein>
    <recommendedName>
        <fullName evidence="5">Ubiquinol-cytochrome-c reductase cytochrome c1</fullName>
    </recommendedName>
</protein>
<accession>A0ABR3BY42</accession>
<feature type="compositionally biased region" description="Basic and acidic residues" evidence="2">
    <location>
        <begin position="356"/>
        <end position="368"/>
    </location>
</feature>
<organism evidence="3 4">
    <name type="scientific">Diplodia seriata</name>
    <dbReference type="NCBI Taxonomy" id="420778"/>
    <lineage>
        <taxon>Eukaryota</taxon>
        <taxon>Fungi</taxon>
        <taxon>Dikarya</taxon>
        <taxon>Ascomycota</taxon>
        <taxon>Pezizomycotina</taxon>
        <taxon>Dothideomycetes</taxon>
        <taxon>Dothideomycetes incertae sedis</taxon>
        <taxon>Botryosphaeriales</taxon>
        <taxon>Botryosphaeriaceae</taxon>
        <taxon>Diplodia</taxon>
    </lineage>
</organism>
<dbReference type="EMBL" id="JAJVCZ030000012">
    <property type="protein sequence ID" value="KAL0253315.1"/>
    <property type="molecule type" value="Genomic_DNA"/>
</dbReference>
<sequence>MDFPTAEKRRIFMTYRSVFSSGTAHLRKRKKVKQVVLKHGGLSRDLVQEMGIERVVMILTYLLEKGLFQSELKAKVEFPELYEAETSRSIRRAASEDEAARSECEVLDAIDAEMEVVEGTGAGPSSKNCMLPEPPQDAPDTSIGNAEAFANDDPALTLYPSYVPYKAQHLILTTAQRVLEECCFDFARMWLSDVLASRDWDCSEAVELTEWLTILNRRCGTIPAYAFAVKMSSMHEILSSTRRLRHTAVHRMPMTARGICQLVQCGAKLSEALRDPLRTAQLEAIAQTLGSLTRDMELHKNFLENSLDINLKTIRQQREELDQREAALIAMTKKEDAEKKKLVGSLLEDSVGRIMRDKSDLAHPREEEVGSFEEISSAGEG</sequence>
<reference evidence="3 4" key="1">
    <citation type="submission" date="2024-02" db="EMBL/GenBank/DDBJ databases">
        <title>De novo assembly and annotation of 12 fungi associated with fruit tree decline syndrome in Ontario, Canada.</title>
        <authorList>
            <person name="Sulman M."/>
            <person name="Ellouze W."/>
            <person name="Ilyukhin E."/>
        </authorList>
    </citation>
    <scope>NUCLEOTIDE SEQUENCE [LARGE SCALE GENOMIC DNA]</scope>
    <source>
        <strain evidence="3 4">FDS-637</strain>
    </source>
</reference>
<feature type="coiled-coil region" evidence="1">
    <location>
        <begin position="304"/>
        <end position="334"/>
    </location>
</feature>
<feature type="region of interest" description="Disordered" evidence="2">
    <location>
        <begin position="356"/>
        <end position="381"/>
    </location>
</feature>
<name>A0ABR3BY42_9PEZI</name>
<evidence type="ECO:0000256" key="1">
    <source>
        <dbReference type="SAM" id="Coils"/>
    </source>
</evidence>
<dbReference type="GeneID" id="92014373"/>
<feature type="region of interest" description="Disordered" evidence="2">
    <location>
        <begin position="122"/>
        <end position="142"/>
    </location>
</feature>
<dbReference type="RefSeq" id="XP_066627959.1">
    <property type="nucleotide sequence ID" value="XM_066781676.1"/>
</dbReference>
<gene>
    <name evidence="3" type="ORF">SLS55_010288</name>
</gene>
<evidence type="ECO:0000313" key="4">
    <source>
        <dbReference type="Proteomes" id="UP001430584"/>
    </source>
</evidence>
<proteinExistence type="predicted"/>
<comment type="caution">
    <text evidence="3">The sequence shown here is derived from an EMBL/GenBank/DDBJ whole genome shotgun (WGS) entry which is preliminary data.</text>
</comment>
<evidence type="ECO:0000256" key="2">
    <source>
        <dbReference type="SAM" id="MobiDB-lite"/>
    </source>
</evidence>
<evidence type="ECO:0008006" key="5">
    <source>
        <dbReference type="Google" id="ProtNLM"/>
    </source>
</evidence>
<dbReference type="Proteomes" id="UP001430584">
    <property type="component" value="Unassembled WGS sequence"/>
</dbReference>
<keyword evidence="4" id="KW-1185">Reference proteome</keyword>
<evidence type="ECO:0000313" key="3">
    <source>
        <dbReference type="EMBL" id="KAL0253315.1"/>
    </source>
</evidence>
<keyword evidence="1" id="KW-0175">Coiled coil</keyword>